<evidence type="ECO:0000313" key="2">
    <source>
        <dbReference type="Proteomes" id="UP000307720"/>
    </source>
</evidence>
<name>A0AC61QV87_9FIRM</name>
<dbReference type="EMBL" id="SRZB01000065">
    <property type="protein sequence ID" value="TGX96388.1"/>
    <property type="molecule type" value="Genomic_DNA"/>
</dbReference>
<reference evidence="1" key="1">
    <citation type="submission" date="2019-04" db="EMBL/GenBank/DDBJ databases">
        <title>Microbes associate with the intestines of laboratory mice.</title>
        <authorList>
            <person name="Navarre W."/>
            <person name="Wong E."/>
            <person name="Huang K."/>
            <person name="Tropini C."/>
            <person name="Ng K."/>
            <person name="Yu B."/>
        </authorList>
    </citation>
    <scope>NUCLEOTIDE SEQUENCE</scope>
    <source>
        <strain evidence="1">NM72_1-8</strain>
    </source>
</reference>
<accession>A0AC61QV87</accession>
<sequence>MEENQGYVIRQSVLFDNGRGFVLAESQTAPAPFVTWQFTEEQGRRDYYWGHYHTDKGIAEEDYSSRVSDYQRRYGVREVKRPIAEQMREAGTLAKEKALDKVLEPPSPSRGREREER</sequence>
<keyword evidence="2" id="KW-1185">Reference proteome</keyword>
<organism evidence="1 2">
    <name type="scientific">Hominisplanchenecus murintestinalis</name>
    <dbReference type="NCBI Taxonomy" id="2941517"/>
    <lineage>
        <taxon>Bacteria</taxon>
        <taxon>Bacillati</taxon>
        <taxon>Bacillota</taxon>
        <taxon>Clostridia</taxon>
        <taxon>Lachnospirales</taxon>
        <taxon>Lachnospiraceae</taxon>
        <taxon>Hominisplanchenecus</taxon>
    </lineage>
</organism>
<comment type="caution">
    <text evidence="1">The sequence shown here is derived from an EMBL/GenBank/DDBJ whole genome shotgun (WGS) entry which is preliminary data.</text>
</comment>
<evidence type="ECO:0000313" key="1">
    <source>
        <dbReference type="EMBL" id="TGX96388.1"/>
    </source>
</evidence>
<dbReference type="Proteomes" id="UP000307720">
    <property type="component" value="Unassembled WGS sequence"/>
</dbReference>
<proteinExistence type="predicted"/>
<gene>
    <name evidence="1" type="ORF">E5357_16310</name>
</gene>
<protein>
    <submittedName>
        <fullName evidence="1">Uncharacterized protein</fullName>
    </submittedName>
</protein>